<organism evidence="1 2">
    <name type="scientific">Clostridium innocuum</name>
    <dbReference type="NCBI Taxonomy" id="1522"/>
    <lineage>
        <taxon>Bacteria</taxon>
        <taxon>Bacillati</taxon>
        <taxon>Bacillota</taxon>
        <taxon>Clostridia</taxon>
        <taxon>Eubacteriales</taxon>
        <taxon>Clostridiaceae</taxon>
        <taxon>Clostridium</taxon>
    </lineage>
</organism>
<dbReference type="AlphaFoldDB" id="A0A099I7W5"/>
<dbReference type="RefSeq" id="WP_044904846.1">
    <property type="nucleotide sequence ID" value="NZ_JQIF01000035.1"/>
</dbReference>
<sequence length="342" mass="40191">MKEAERKRKILYHQHLTSRCDAQTAARDVMALQAQFLRHAQMSLRLRTRDDSWKPWVKQSVKTRAFRGTLHLLDAEDRLLITSALWKDYEHRKYYMARYYTPQEEQLFCNAILDLLQQGICGRREIYTRLVAMGLDEKLCELACSSWDGLFAVLNIQGKVMFQHAASREFAYAPISLRSDLDACRKELVYRYLKGYGPVTLRDACYFFGWKKKELEAILQKIHNVQMSDCSGSTVYELPEEIDAYPRIPTAVFLSGFDPLMLGYEKHDNPFLPQRHLRRVFNLQGIVYPCFLYKGNVAGRWKLEKETLQLQPFEDFDALQRQQIEKAAKRLLQPVRIIWADF</sequence>
<evidence type="ECO:0008006" key="3">
    <source>
        <dbReference type="Google" id="ProtNLM"/>
    </source>
</evidence>
<evidence type="ECO:0000313" key="2">
    <source>
        <dbReference type="Proteomes" id="UP000030008"/>
    </source>
</evidence>
<evidence type="ECO:0000313" key="1">
    <source>
        <dbReference type="EMBL" id="KGJ53661.1"/>
    </source>
</evidence>
<proteinExistence type="predicted"/>
<dbReference type="InterPro" id="IPR009351">
    <property type="entry name" value="AlkZ-like"/>
</dbReference>
<dbReference type="Pfam" id="PF06224">
    <property type="entry name" value="AlkZ-like"/>
    <property type="match status" value="1"/>
</dbReference>
<dbReference type="Proteomes" id="UP000030008">
    <property type="component" value="Unassembled WGS sequence"/>
</dbReference>
<reference evidence="1 2" key="1">
    <citation type="submission" date="2014-08" db="EMBL/GenBank/DDBJ databases">
        <title>Clostridium innocuum, an unnegligible vancomycin-resistant pathogen causing extra-intestinal infections.</title>
        <authorList>
            <person name="Feng Y."/>
            <person name="Chiu C.-H."/>
        </authorList>
    </citation>
    <scope>NUCLEOTIDE SEQUENCE [LARGE SCALE GENOMIC DNA]</scope>
    <source>
        <strain evidence="1 2">AN88</strain>
    </source>
</reference>
<name>A0A099I7W5_CLOIN</name>
<accession>A0A099I7W5</accession>
<dbReference type="PANTHER" id="PTHR38479">
    <property type="entry name" value="LMO0824 PROTEIN"/>
    <property type="match status" value="1"/>
</dbReference>
<dbReference type="PANTHER" id="PTHR38479:SF2">
    <property type="entry name" value="WINGED HELIX DNA-BINDING DOMAIN-CONTAINING PROTEIN"/>
    <property type="match status" value="1"/>
</dbReference>
<gene>
    <name evidence="1" type="ORF">CIAN88_07695</name>
</gene>
<dbReference type="EMBL" id="JQIF01000035">
    <property type="protein sequence ID" value="KGJ53661.1"/>
    <property type="molecule type" value="Genomic_DNA"/>
</dbReference>
<protein>
    <recommendedName>
        <fullName evidence="3">Winged helix DNA-binding domain-containing protein</fullName>
    </recommendedName>
</protein>
<comment type="caution">
    <text evidence="1">The sequence shown here is derived from an EMBL/GenBank/DDBJ whole genome shotgun (WGS) entry which is preliminary data.</text>
</comment>